<feature type="transmembrane region" description="Helical" evidence="2">
    <location>
        <begin position="94"/>
        <end position="115"/>
    </location>
</feature>
<feature type="region of interest" description="Disordered" evidence="1">
    <location>
        <begin position="131"/>
        <end position="153"/>
    </location>
</feature>
<comment type="caution">
    <text evidence="3">The sequence shown here is derived from an EMBL/GenBank/DDBJ whole genome shotgun (WGS) entry which is preliminary data.</text>
</comment>
<feature type="region of interest" description="Disordered" evidence="1">
    <location>
        <begin position="245"/>
        <end position="298"/>
    </location>
</feature>
<evidence type="ECO:0008006" key="5">
    <source>
        <dbReference type="Google" id="ProtNLM"/>
    </source>
</evidence>
<dbReference type="SUPFAM" id="SSF48726">
    <property type="entry name" value="Immunoglobulin"/>
    <property type="match status" value="1"/>
</dbReference>
<gene>
    <name evidence="3" type="ORF">E1301_Tti022634</name>
</gene>
<evidence type="ECO:0000256" key="2">
    <source>
        <dbReference type="SAM" id="Phobius"/>
    </source>
</evidence>
<keyword evidence="2" id="KW-1133">Transmembrane helix</keyword>
<accession>A0A5A9P069</accession>
<organism evidence="3 4">
    <name type="scientific">Triplophysa tibetana</name>
    <dbReference type="NCBI Taxonomy" id="1572043"/>
    <lineage>
        <taxon>Eukaryota</taxon>
        <taxon>Metazoa</taxon>
        <taxon>Chordata</taxon>
        <taxon>Craniata</taxon>
        <taxon>Vertebrata</taxon>
        <taxon>Euteleostomi</taxon>
        <taxon>Actinopterygii</taxon>
        <taxon>Neopterygii</taxon>
        <taxon>Teleostei</taxon>
        <taxon>Ostariophysi</taxon>
        <taxon>Cypriniformes</taxon>
        <taxon>Nemacheilidae</taxon>
        <taxon>Triplophysa</taxon>
    </lineage>
</organism>
<proteinExistence type="predicted"/>
<dbReference type="Proteomes" id="UP000324632">
    <property type="component" value="Chromosome 11"/>
</dbReference>
<keyword evidence="2" id="KW-0812">Transmembrane</keyword>
<keyword evidence="2" id="KW-0472">Membrane</keyword>
<sequence>MMEMKMVRWWQTPFGLFEGCSLHGRDPVKTCNGSLRISKVTASHDGLYLCVRQDETGRTISPYRVNVLNPNMKERRRKTREAEVNDDTVSDSQFVAAVTSSVVVTFFMAFTLGAFSRSYVIKCVQMTRARMPRKKDQHHNNDPEHPTNNTQPAPFEQVHFYITQDSGEDTVDIVGSRAKEDSIQDSERDADVDAAVHESANDGNGEPNHPHSGERQNQEFETVPSPHPKKKSRVIKVYNYDEEGHRYGHMKDSGVEGEDEARPRVRTKSLTRLNAIMKQAESVDFNPDEESTDSQSAT</sequence>
<evidence type="ECO:0000313" key="4">
    <source>
        <dbReference type="Proteomes" id="UP000324632"/>
    </source>
</evidence>
<keyword evidence="4" id="KW-1185">Reference proteome</keyword>
<dbReference type="EMBL" id="SOYY01000011">
    <property type="protein sequence ID" value="KAA0715250.1"/>
    <property type="molecule type" value="Genomic_DNA"/>
</dbReference>
<name>A0A5A9P069_9TELE</name>
<feature type="region of interest" description="Disordered" evidence="1">
    <location>
        <begin position="198"/>
        <end position="232"/>
    </location>
</feature>
<dbReference type="InterPro" id="IPR036179">
    <property type="entry name" value="Ig-like_dom_sf"/>
</dbReference>
<feature type="compositionally biased region" description="Basic and acidic residues" evidence="1">
    <location>
        <begin position="245"/>
        <end position="254"/>
    </location>
</feature>
<feature type="compositionally biased region" description="Basic and acidic residues" evidence="1">
    <location>
        <begin position="208"/>
        <end position="218"/>
    </location>
</feature>
<protein>
    <recommendedName>
        <fullName evidence="5">Ig-like domain-containing protein</fullName>
    </recommendedName>
</protein>
<dbReference type="AlphaFoldDB" id="A0A5A9P069"/>
<reference evidence="3 4" key="1">
    <citation type="journal article" date="2019" name="Mol. Ecol. Resour.">
        <title>Chromosome-level genome assembly of Triplophysa tibetana, a fish adapted to the harsh high-altitude environment of the Tibetan Plateau.</title>
        <authorList>
            <person name="Yang X."/>
            <person name="Liu H."/>
            <person name="Ma Z."/>
            <person name="Zou Y."/>
            <person name="Zou M."/>
            <person name="Mao Y."/>
            <person name="Li X."/>
            <person name="Wang H."/>
            <person name="Chen T."/>
            <person name="Wang W."/>
            <person name="Yang R."/>
        </authorList>
    </citation>
    <scope>NUCLEOTIDE SEQUENCE [LARGE SCALE GENOMIC DNA]</scope>
    <source>
        <strain evidence="3">TTIB1903HZAU</strain>
        <tissue evidence="3">Muscle</tissue>
    </source>
</reference>
<evidence type="ECO:0000313" key="3">
    <source>
        <dbReference type="EMBL" id="KAA0715250.1"/>
    </source>
</evidence>
<evidence type="ECO:0000256" key="1">
    <source>
        <dbReference type="SAM" id="MobiDB-lite"/>
    </source>
</evidence>